<reference evidence="3 4" key="1">
    <citation type="journal article" date="2016" name="Mol. Biol. Evol.">
        <title>Comparative Genomics of Early-Diverging Mushroom-Forming Fungi Provides Insights into the Origins of Lignocellulose Decay Capabilities.</title>
        <authorList>
            <person name="Nagy L.G."/>
            <person name="Riley R."/>
            <person name="Tritt A."/>
            <person name="Adam C."/>
            <person name="Daum C."/>
            <person name="Floudas D."/>
            <person name="Sun H."/>
            <person name="Yadav J.S."/>
            <person name="Pangilinan J."/>
            <person name="Larsson K.H."/>
            <person name="Matsuura K."/>
            <person name="Barry K."/>
            <person name="Labutti K."/>
            <person name="Kuo R."/>
            <person name="Ohm R.A."/>
            <person name="Bhattacharya S.S."/>
            <person name="Shirouzu T."/>
            <person name="Yoshinaga Y."/>
            <person name="Martin F.M."/>
            <person name="Grigoriev I.V."/>
            <person name="Hibbett D.S."/>
        </authorList>
    </citation>
    <scope>NUCLEOTIDE SEQUENCE [LARGE SCALE GENOMIC DNA]</scope>
    <source>
        <strain evidence="3 4">CBS 109695</strain>
    </source>
</reference>
<accession>A0A166U6Z4</accession>
<name>A0A166U6Z4_9AGAM</name>
<protein>
    <recommendedName>
        <fullName evidence="5">STE3-domain-containing protein</fullName>
    </recommendedName>
</protein>
<keyword evidence="2" id="KW-0812">Transmembrane</keyword>
<feature type="transmembrane region" description="Helical" evidence="2">
    <location>
        <begin position="6"/>
        <end position="28"/>
    </location>
</feature>
<feature type="transmembrane region" description="Helical" evidence="2">
    <location>
        <begin position="161"/>
        <end position="183"/>
    </location>
</feature>
<feature type="region of interest" description="Disordered" evidence="1">
    <location>
        <begin position="246"/>
        <end position="277"/>
    </location>
</feature>
<evidence type="ECO:0000256" key="2">
    <source>
        <dbReference type="SAM" id="Phobius"/>
    </source>
</evidence>
<feature type="transmembrane region" description="Helical" evidence="2">
    <location>
        <begin position="35"/>
        <end position="54"/>
    </location>
</feature>
<dbReference type="EMBL" id="KV417490">
    <property type="protein sequence ID" value="KZP31381.1"/>
    <property type="molecule type" value="Genomic_DNA"/>
</dbReference>
<dbReference type="OrthoDB" id="3256745at2759"/>
<evidence type="ECO:0000313" key="4">
    <source>
        <dbReference type="Proteomes" id="UP000076532"/>
    </source>
</evidence>
<keyword evidence="4" id="KW-1185">Reference proteome</keyword>
<gene>
    <name evidence="3" type="ORF">FIBSPDRAFT_883601</name>
</gene>
<evidence type="ECO:0008006" key="5">
    <source>
        <dbReference type="Google" id="ProtNLM"/>
    </source>
</evidence>
<keyword evidence="2" id="KW-0472">Membrane</keyword>
<feature type="transmembrane region" description="Helical" evidence="2">
    <location>
        <begin position="115"/>
        <end position="135"/>
    </location>
</feature>
<evidence type="ECO:0000313" key="3">
    <source>
        <dbReference type="EMBL" id="KZP31381.1"/>
    </source>
</evidence>
<evidence type="ECO:0000256" key="1">
    <source>
        <dbReference type="SAM" id="MobiDB-lite"/>
    </source>
</evidence>
<dbReference type="Proteomes" id="UP000076532">
    <property type="component" value="Unassembled WGS sequence"/>
</dbReference>
<feature type="transmembrane region" description="Helical" evidence="2">
    <location>
        <begin position="74"/>
        <end position="94"/>
    </location>
</feature>
<proteinExistence type="predicted"/>
<feature type="compositionally biased region" description="Low complexity" evidence="1">
    <location>
        <begin position="246"/>
        <end position="260"/>
    </location>
</feature>
<organism evidence="3 4">
    <name type="scientific">Athelia psychrophila</name>
    <dbReference type="NCBI Taxonomy" id="1759441"/>
    <lineage>
        <taxon>Eukaryota</taxon>
        <taxon>Fungi</taxon>
        <taxon>Dikarya</taxon>
        <taxon>Basidiomycota</taxon>
        <taxon>Agaricomycotina</taxon>
        <taxon>Agaricomycetes</taxon>
        <taxon>Agaricomycetidae</taxon>
        <taxon>Atheliales</taxon>
        <taxon>Atheliaceae</taxon>
        <taxon>Athelia</taxon>
    </lineage>
</organism>
<sequence length="410" mass="44617">MLPYSVKLAWMILCTLGAVCSWPVLWCLAEAIDSWWVPAIYGGASTIFVLFFDLGTIWKMDPSNFPLSFCLTQMVVTNLMALVIINICGVYHIATIRSALWPQHGKRGIQWDNTYLLLFVALPIASTALQMGFAIKYDAYKQAGFDGIACMITEPLWPRLLGYGGLPLILAVASAVFTAFAVGRLQIMLEAHRKLWHDISNQVEFAPRPLSDNDPKGAAVHAERSAVRLVSLSLHRVHMGDIEMEAAGPSSSSRAASPTPYGSADNLTKEGSGCTVSTLSVPLPPPLPPLKLLPVDGDVSMYGTAPGKSISAPVNSHTPAELANAVPRTPTLPPPPTSLLPVIWRLLLFQAAFVAIAILMTASTLWNLTMHTRSTAFQSEHVAGILAAWAPVLVFSHLPSVRKRLMFWRQ</sequence>
<dbReference type="AlphaFoldDB" id="A0A166U6Z4"/>
<feature type="transmembrane region" description="Helical" evidence="2">
    <location>
        <begin position="342"/>
        <end position="362"/>
    </location>
</feature>
<keyword evidence="2" id="KW-1133">Transmembrane helix</keyword>
<feature type="transmembrane region" description="Helical" evidence="2">
    <location>
        <begin position="382"/>
        <end position="401"/>
    </location>
</feature>